<dbReference type="SUPFAM" id="SSF63380">
    <property type="entry name" value="Riboflavin synthase domain-like"/>
    <property type="match status" value="1"/>
</dbReference>
<dbReference type="PROSITE" id="PS51384">
    <property type="entry name" value="FAD_FR"/>
    <property type="match status" value="1"/>
</dbReference>
<sequence length="281" mass="30333">MTSPADPSNSSTPVAESAAPSGTAARAPAAATPQEVVWIHRWTPSLLSLRVTRDSRFRFTPGHYARLGLPAPSGPTIFRPLSITSAPADAHLEFFCTLVAGGDFSRRLDDCRVGDPVEVEKASYGFLTLDALAPGSDLWLIASGSGLGPYLSMLRDAGVWAAFSRIVVVHSVRRAAELAYAEELERLARESKAATAAARLQYLPVVTREPGVTHLSQRIPALLADGSLTTAAGVDLDPEHSRVMVCGNPEMSRELRALFSERGFRTTRRGVLGEMAFEKYW</sequence>
<evidence type="ECO:0000313" key="8">
    <source>
        <dbReference type="Proteomes" id="UP000021816"/>
    </source>
</evidence>
<dbReference type="GO" id="GO:0000166">
    <property type="term" value="F:nucleotide binding"/>
    <property type="evidence" value="ECO:0007669"/>
    <property type="project" value="UniProtKB-KW"/>
</dbReference>
<dbReference type="EMBL" id="JEMX01000038">
    <property type="protein sequence ID" value="EXI80262.1"/>
    <property type="molecule type" value="Genomic_DNA"/>
</dbReference>
<dbReference type="PRINTS" id="PR00410">
    <property type="entry name" value="PHEHYDRXLASE"/>
</dbReference>
<keyword evidence="3" id="KW-0547">Nucleotide-binding</keyword>
<comment type="caution">
    <text evidence="7">The sequence shown here is derived from an EMBL/GenBank/DDBJ whole genome shotgun (WGS) entry which is preliminary data.</text>
</comment>
<name>A0A011PTA2_9PROT</name>
<dbReference type="InterPro" id="IPR039261">
    <property type="entry name" value="FNR_nucleotide-bd"/>
</dbReference>
<accession>A0A011PTA2</accession>
<evidence type="ECO:0000259" key="6">
    <source>
        <dbReference type="PROSITE" id="PS51384"/>
    </source>
</evidence>
<dbReference type="PANTHER" id="PTHR47878:SF2">
    <property type="entry name" value="OXIDOREDUCTASE FAD_NAD(P)-BINDING DOMAIN PROTEIN"/>
    <property type="match status" value="1"/>
</dbReference>
<dbReference type="STRING" id="1454003.AW10_01908"/>
<evidence type="ECO:0000256" key="3">
    <source>
        <dbReference type="ARBA" id="ARBA00022741"/>
    </source>
</evidence>
<dbReference type="GO" id="GO:0042167">
    <property type="term" value="P:heme catabolic process"/>
    <property type="evidence" value="ECO:0007669"/>
    <property type="project" value="TreeGrafter"/>
</dbReference>
<dbReference type="InterPro" id="IPR001433">
    <property type="entry name" value="OxRdtase_FAD/NAD-bd"/>
</dbReference>
<dbReference type="InterPro" id="IPR051930">
    <property type="entry name" value="FNR_type-1"/>
</dbReference>
<dbReference type="InterPro" id="IPR033892">
    <property type="entry name" value="FNR_bac"/>
</dbReference>
<feature type="domain" description="FAD-binding FR-type" evidence="6">
    <location>
        <begin position="29"/>
        <end position="130"/>
    </location>
</feature>
<dbReference type="InterPro" id="IPR017927">
    <property type="entry name" value="FAD-bd_FR_type"/>
</dbReference>
<dbReference type="InterPro" id="IPR017938">
    <property type="entry name" value="Riboflavin_synthase-like_b-brl"/>
</dbReference>
<evidence type="ECO:0000256" key="1">
    <source>
        <dbReference type="ARBA" id="ARBA00008312"/>
    </source>
</evidence>
<dbReference type="PANTHER" id="PTHR47878">
    <property type="entry name" value="OXIDOREDUCTASE FAD/NAD(P)-BINDING DOMAIN PROTEIN"/>
    <property type="match status" value="1"/>
</dbReference>
<dbReference type="Gene3D" id="3.40.50.80">
    <property type="entry name" value="Nucleotide-binding domain of ferredoxin-NADP reductase (FNR) module"/>
    <property type="match status" value="1"/>
</dbReference>
<feature type="compositionally biased region" description="Polar residues" evidence="5">
    <location>
        <begin position="1"/>
        <end position="14"/>
    </location>
</feature>
<evidence type="ECO:0000256" key="2">
    <source>
        <dbReference type="ARBA" id="ARBA00013223"/>
    </source>
</evidence>
<comment type="catalytic activity">
    <reaction evidence="4">
        <text>2 reduced [2Fe-2S]-[ferredoxin] + NADP(+) + H(+) = 2 oxidized [2Fe-2S]-[ferredoxin] + NADPH</text>
        <dbReference type="Rhea" id="RHEA:20125"/>
        <dbReference type="Rhea" id="RHEA-COMP:10000"/>
        <dbReference type="Rhea" id="RHEA-COMP:10001"/>
        <dbReference type="ChEBI" id="CHEBI:15378"/>
        <dbReference type="ChEBI" id="CHEBI:33737"/>
        <dbReference type="ChEBI" id="CHEBI:33738"/>
        <dbReference type="ChEBI" id="CHEBI:57783"/>
        <dbReference type="ChEBI" id="CHEBI:58349"/>
        <dbReference type="EC" id="1.18.1.2"/>
    </reaction>
</comment>
<proteinExistence type="inferred from homology"/>
<reference evidence="7 8" key="1">
    <citation type="submission" date="2014-02" db="EMBL/GenBank/DDBJ databases">
        <title>Expanding our view of genomic diversity in Candidatus Accumulibacter clades.</title>
        <authorList>
            <person name="Skennerton C.T."/>
            <person name="Barr J.J."/>
            <person name="Slater F.R."/>
            <person name="Bond P.L."/>
            <person name="Tyson G.W."/>
        </authorList>
    </citation>
    <scope>NUCLEOTIDE SEQUENCE [LARGE SCALE GENOMIC DNA]</scope>
    <source>
        <strain evidence="8">BA-92</strain>
    </source>
</reference>
<dbReference type="GO" id="GO:0034599">
    <property type="term" value="P:cellular response to oxidative stress"/>
    <property type="evidence" value="ECO:0007669"/>
    <property type="project" value="TreeGrafter"/>
</dbReference>
<dbReference type="SUPFAM" id="SSF52343">
    <property type="entry name" value="Ferredoxin reductase-like, C-terminal NADP-linked domain"/>
    <property type="match status" value="1"/>
</dbReference>
<evidence type="ECO:0000313" key="7">
    <source>
        <dbReference type="EMBL" id="EXI80262.1"/>
    </source>
</evidence>
<comment type="similarity">
    <text evidence="1">Belongs to the ferredoxin--NADP reductase type 1 family.</text>
</comment>
<dbReference type="EC" id="1.18.1.2" evidence="2"/>
<evidence type="ECO:0000256" key="4">
    <source>
        <dbReference type="ARBA" id="ARBA00047776"/>
    </source>
</evidence>
<feature type="region of interest" description="Disordered" evidence="5">
    <location>
        <begin position="1"/>
        <end position="27"/>
    </location>
</feature>
<dbReference type="PATRIC" id="fig|1454003.3.peg.1958"/>
<gene>
    <name evidence="7" type="primary">fpr_2</name>
    <name evidence="7" type="ORF">AW10_01908</name>
</gene>
<dbReference type="Proteomes" id="UP000021816">
    <property type="component" value="Unassembled WGS sequence"/>
</dbReference>
<dbReference type="GO" id="GO:0004324">
    <property type="term" value="F:ferredoxin-NADP+ reductase activity"/>
    <property type="evidence" value="ECO:0007669"/>
    <property type="project" value="UniProtKB-EC"/>
</dbReference>
<protein>
    <recommendedName>
        <fullName evidence="2">ferredoxin--NADP(+) reductase</fullName>
        <ecNumber evidence="2">1.18.1.2</ecNumber>
    </recommendedName>
</protein>
<evidence type="ECO:0000256" key="5">
    <source>
        <dbReference type="SAM" id="MobiDB-lite"/>
    </source>
</evidence>
<organism evidence="7 8">
    <name type="scientific">Candidatus Accumulibacter appositus</name>
    <dbReference type="NCBI Taxonomy" id="1454003"/>
    <lineage>
        <taxon>Bacteria</taxon>
        <taxon>Pseudomonadati</taxon>
        <taxon>Pseudomonadota</taxon>
        <taxon>Betaproteobacteria</taxon>
        <taxon>Candidatus Accumulibacter</taxon>
    </lineage>
</organism>
<dbReference type="CDD" id="cd06195">
    <property type="entry name" value="FNR1"/>
    <property type="match status" value="1"/>
</dbReference>
<dbReference type="AlphaFoldDB" id="A0A011PTA2"/>
<feature type="compositionally biased region" description="Low complexity" evidence="5">
    <location>
        <begin position="15"/>
        <end position="27"/>
    </location>
</feature>
<dbReference type="Pfam" id="PF00175">
    <property type="entry name" value="NAD_binding_1"/>
    <property type="match status" value="1"/>
</dbReference>
<keyword evidence="7" id="KW-0560">Oxidoreductase</keyword>
<dbReference type="Gene3D" id="2.40.30.10">
    <property type="entry name" value="Translation factors"/>
    <property type="match status" value="1"/>
</dbReference>